<evidence type="ECO:0000256" key="1">
    <source>
        <dbReference type="SAM" id="Phobius"/>
    </source>
</evidence>
<reference evidence="2 3" key="1">
    <citation type="submission" date="2021-04" db="EMBL/GenBank/DDBJ databases">
        <authorList>
            <person name="Bliznina A."/>
        </authorList>
    </citation>
    <scope>NUCLEOTIDE SEQUENCE [LARGE SCALE GENOMIC DNA]</scope>
</reference>
<keyword evidence="1" id="KW-1133">Transmembrane helix</keyword>
<feature type="transmembrane region" description="Helical" evidence="1">
    <location>
        <begin position="12"/>
        <end position="37"/>
    </location>
</feature>
<organism evidence="2 3">
    <name type="scientific">Oikopleura dioica</name>
    <name type="common">Tunicate</name>
    <dbReference type="NCBI Taxonomy" id="34765"/>
    <lineage>
        <taxon>Eukaryota</taxon>
        <taxon>Metazoa</taxon>
        <taxon>Chordata</taxon>
        <taxon>Tunicata</taxon>
        <taxon>Appendicularia</taxon>
        <taxon>Copelata</taxon>
        <taxon>Oikopleuridae</taxon>
        <taxon>Oikopleura</taxon>
    </lineage>
</organism>
<proteinExistence type="predicted"/>
<protein>
    <submittedName>
        <fullName evidence="2">Oidioi.mRNA.OKI2018_I69.PAR.g11305.t1.cds</fullName>
    </submittedName>
</protein>
<keyword evidence="1" id="KW-0472">Membrane</keyword>
<accession>A0ABN7RZ81</accession>
<sequence length="118" mass="12937">MTFFNLPLSADIAVFSSIVFACLFLLISGILLAAYCLHKHRARRERVTRPIPQIFSVSGAPSMMSAISTSTPKTKRNRNNSCFVHCPSPNNTPTKPASAFGTINPAFQDDFVSVIVDF</sequence>
<evidence type="ECO:0000313" key="3">
    <source>
        <dbReference type="Proteomes" id="UP001158576"/>
    </source>
</evidence>
<evidence type="ECO:0000313" key="2">
    <source>
        <dbReference type="EMBL" id="CAG5086659.1"/>
    </source>
</evidence>
<dbReference type="Proteomes" id="UP001158576">
    <property type="component" value="Chromosome PAR"/>
</dbReference>
<gene>
    <name evidence="2" type="ORF">OKIOD_LOCUS2863</name>
</gene>
<name>A0ABN7RZ81_OIKDI</name>
<dbReference type="EMBL" id="OU015568">
    <property type="protein sequence ID" value="CAG5086659.1"/>
    <property type="molecule type" value="Genomic_DNA"/>
</dbReference>
<keyword evidence="1" id="KW-0812">Transmembrane</keyword>
<keyword evidence="3" id="KW-1185">Reference proteome</keyword>